<dbReference type="SMART" id="SM01043">
    <property type="entry name" value="BTAD"/>
    <property type="match status" value="1"/>
</dbReference>
<dbReference type="InterPro" id="IPR051677">
    <property type="entry name" value="AfsR-DnrI-RedD_regulator"/>
</dbReference>
<dbReference type="SUPFAM" id="SSF48452">
    <property type="entry name" value="TPR-like"/>
    <property type="match status" value="2"/>
</dbReference>
<comment type="caution">
    <text evidence="2">The sequence shown here is derived from an EMBL/GenBank/DDBJ whole genome shotgun (WGS) entry which is preliminary data.</text>
</comment>
<dbReference type="Proteomes" id="UP001176960">
    <property type="component" value="Unassembled WGS sequence"/>
</dbReference>
<organism evidence="2 3">
    <name type="scientific">Brytella acorum</name>
    <dbReference type="NCBI Taxonomy" id="2959299"/>
    <lineage>
        <taxon>Bacteria</taxon>
        <taxon>Pseudomonadati</taxon>
        <taxon>Pseudomonadota</taxon>
        <taxon>Alphaproteobacteria</taxon>
        <taxon>Acetobacterales</taxon>
        <taxon>Acetobacteraceae</taxon>
        <taxon>Brytella</taxon>
    </lineage>
</organism>
<protein>
    <submittedName>
        <fullName evidence="2">BTAD domain-containing putative transcriptional regulator</fullName>
    </submittedName>
</protein>
<dbReference type="PANTHER" id="PTHR35807">
    <property type="entry name" value="TRANSCRIPTIONAL REGULATOR REDD-RELATED"/>
    <property type="match status" value="1"/>
</dbReference>
<dbReference type="InterPro" id="IPR016032">
    <property type="entry name" value="Sig_transdc_resp-reg_C-effctor"/>
</dbReference>
<feature type="domain" description="Bacterial transcriptional activator" evidence="1">
    <location>
        <begin position="80"/>
        <end position="211"/>
    </location>
</feature>
<keyword evidence="3" id="KW-1185">Reference proteome</keyword>
<gene>
    <name evidence="2" type="ORF">LMG32879_000973</name>
</gene>
<evidence type="ECO:0000259" key="1">
    <source>
        <dbReference type="SMART" id="SM01043"/>
    </source>
</evidence>
<dbReference type="GO" id="GO:0006355">
    <property type="term" value="P:regulation of DNA-templated transcription"/>
    <property type="evidence" value="ECO:0007669"/>
    <property type="project" value="InterPro"/>
</dbReference>
<evidence type="ECO:0000313" key="2">
    <source>
        <dbReference type="EMBL" id="CAI9120144.1"/>
    </source>
</evidence>
<reference evidence="2" key="1">
    <citation type="submission" date="2023-03" db="EMBL/GenBank/DDBJ databases">
        <authorList>
            <person name="Cleenwerck I."/>
        </authorList>
    </citation>
    <scope>NUCLEOTIDE SEQUENCE</scope>
    <source>
        <strain evidence="2">LMG 32879</strain>
    </source>
</reference>
<sequence length="676" mass="73930">MLPIGGKTRGLLAVLALANRRPVTRPRLAELLWSQRPEELARASLRQEIHRLLDALSPLGVDVIDVQRHTLALKPALTSVDVERVYAVGLPAIRELEEPFAPLLADLNGIDPAFDGWLEEQRTGLTRHIQSVLTRALQEEVDADTLFAIADQLLSGDEYNESAWRARMQAAVLQGEHAKALEFGRKMLEMFESRLGRPPGPVTMDLLSSLQAAAVPAAKRSAFSDSDRDAPSRELFSAEDGEGILSLTPPSTLRSASEAARRLAMIAVAPVMLPPDMESGVSFELGDALDVTLSRQHLFGVLPAPQRTDTVERGYAETCRKAGADFLLTTAVRKMAGGATAARTSIIFRLIDLRYDNGIVWARKIVFDDGVGDMRAVLPSLMGVGIALQWAVLQFEGRVQAPRSVRELSHGGRALRALMLLMRCDVALFPQIGMLLETRQSEAGSLRDLATALFASVRAVSYRTPDEDETQLEALSLLQECQAQTPQSPISRLALAYVTFRMPGHAPMAEALTASLVNDGPDDGGLPPDLPACSLLQAFAAAHHGHWEEASRRTEDYLAARHEDPSCVLTEPSAIMLLLLVGRSNEAVRMSRSYVCTFPRFPAALIYYVAALVEAGLDSELEIARAQLLALCPSLSLDQLMKRHMFLPEEAQERLRRAWLKSGVVHEDNKTTACLA</sequence>
<dbReference type="GO" id="GO:0003677">
    <property type="term" value="F:DNA binding"/>
    <property type="evidence" value="ECO:0007669"/>
    <property type="project" value="InterPro"/>
</dbReference>
<name>A0AA35UHF9_9PROT</name>
<accession>A0AA35UHF9</accession>
<dbReference type="Pfam" id="PF03704">
    <property type="entry name" value="BTAD"/>
    <property type="match status" value="1"/>
</dbReference>
<proteinExistence type="predicted"/>
<dbReference type="EMBL" id="CATKSH010000004">
    <property type="protein sequence ID" value="CAI9120144.1"/>
    <property type="molecule type" value="Genomic_DNA"/>
</dbReference>
<dbReference type="SUPFAM" id="SSF46894">
    <property type="entry name" value="C-terminal effector domain of the bipartite response regulators"/>
    <property type="match status" value="1"/>
</dbReference>
<dbReference type="AlphaFoldDB" id="A0AA35UHF9"/>
<dbReference type="Gene3D" id="1.25.40.10">
    <property type="entry name" value="Tetratricopeptide repeat domain"/>
    <property type="match status" value="1"/>
</dbReference>
<dbReference type="InterPro" id="IPR011990">
    <property type="entry name" value="TPR-like_helical_dom_sf"/>
</dbReference>
<dbReference type="InterPro" id="IPR005158">
    <property type="entry name" value="BTAD"/>
</dbReference>
<evidence type="ECO:0000313" key="3">
    <source>
        <dbReference type="Proteomes" id="UP001176960"/>
    </source>
</evidence>